<dbReference type="RefSeq" id="WP_092842762.1">
    <property type="nucleotide sequence ID" value="NZ_FOPY01000001.1"/>
</dbReference>
<protein>
    <submittedName>
        <fullName evidence="2">Predicted phosphoribosyltransferase</fullName>
    </submittedName>
</protein>
<evidence type="ECO:0000313" key="3">
    <source>
        <dbReference type="Proteomes" id="UP000199040"/>
    </source>
</evidence>
<dbReference type="InterPro" id="IPR000836">
    <property type="entry name" value="PRTase_dom"/>
</dbReference>
<sequence length="222" mass="23659">MSEVPFANRKVAGQALAERLRARAGKNNVLVLALPRGGVPVAAEVARALSAPLDVMVVRKLGMPGHEEFAMGAIASGGVTVLDPSLLQRLRLNENTVQAVVDKETRELARRERAYRGDRPYPDFQGKEVILVDDGIATGSSMRAAIQAVRQLGAEHCILAVPVAPSETLEELASEVDEIVCVATPEPFRAVGQWYVEFGQTSDDEVSACLSDPALRSGGTSA</sequence>
<dbReference type="GO" id="GO:0016757">
    <property type="term" value="F:glycosyltransferase activity"/>
    <property type="evidence" value="ECO:0007669"/>
    <property type="project" value="UniProtKB-KW"/>
</dbReference>
<dbReference type="EMBL" id="FOPY01000001">
    <property type="protein sequence ID" value="SFH19658.1"/>
    <property type="molecule type" value="Genomic_DNA"/>
</dbReference>
<reference evidence="2 3" key="1">
    <citation type="submission" date="2016-10" db="EMBL/GenBank/DDBJ databases">
        <authorList>
            <person name="de Groot N.N."/>
        </authorList>
    </citation>
    <scope>NUCLEOTIDE SEQUENCE [LARGE SCALE GENOMIC DNA]</scope>
    <source>
        <strain evidence="2 3">CGMCC 1.6848</strain>
    </source>
</reference>
<proteinExistence type="predicted"/>
<name>A0A1I2Y1L0_9GAMM</name>
<dbReference type="CDD" id="cd06223">
    <property type="entry name" value="PRTases_typeI"/>
    <property type="match status" value="1"/>
</dbReference>
<dbReference type="Proteomes" id="UP000199040">
    <property type="component" value="Unassembled WGS sequence"/>
</dbReference>
<keyword evidence="3" id="KW-1185">Reference proteome</keyword>
<accession>A0A1I2Y1L0</accession>
<dbReference type="Pfam" id="PF00156">
    <property type="entry name" value="Pribosyltran"/>
    <property type="match status" value="1"/>
</dbReference>
<dbReference type="STRING" id="442341.SAMN04487959_101188"/>
<organism evidence="2 3">
    <name type="scientific">Modicisalibacter xianhensis</name>
    <dbReference type="NCBI Taxonomy" id="442341"/>
    <lineage>
        <taxon>Bacteria</taxon>
        <taxon>Pseudomonadati</taxon>
        <taxon>Pseudomonadota</taxon>
        <taxon>Gammaproteobacteria</taxon>
        <taxon>Oceanospirillales</taxon>
        <taxon>Halomonadaceae</taxon>
        <taxon>Modicisalibacter</taxon>
    </lineage>
</organism>
<dbReference type="InterPro" id="IPR029057">
    <property type="entry name" value="PRTase-like"/>
</dbReference>
<evidence type="ECO:0000259" key="1">
    <source>
        <dbReference type="Pfam" id="PF00156"/>
    </source>
</evidence>
<keyword evidence="2" id="KW-0808">Transferase</keyword>
<dbReference type="Gene3D" id="3.40.50.2020">
    <property type="match status" value="1"/>
</dbReference>
<gene>
    <name evidence="2" type="ORF">SAMN04487959_101188</name>
</gene>
<dbReference type="AlphaFoldDB" id="A0A1I2Y1L0"/>
<evidence type="ECO:0000313" key="2">
    <source>
        <dbReference type="EMBL" id="SFH19658.1"/>
    </source>
</evidence>
<feature type="domain" description="Phosphoribosyltransferase" evidence="1">
    <location>
        <begin position="14"/>
        <end position="176"/>
    </location>
</feature>
<keyword evidence="2" id="KW-0328">Glycosyltransferase</keyword>
<dbReference type="Gene3D" id="3.30.1310.20">
    <property type="entry name" value="PRTase-like"/>
    <property type="match status" value="1"/>
</dbReference>
<dbReference type="SUPFAM" id="SSF53271">
    <property type="entry name" value="PRTase-like"/>
    <property type="match status" value="1"/>
</dbReference>